<keyword evidence="3" id="KW-1185">Reference proteome</keyword>
<feature type="chain" id="PRO_5029583744" description="Outer membrane protein beta-barrel domain-containing protein" evidence="1">
    <location>
        <begin position="20"/>
        <end position="412"/>
    </location>
</feature>
<evidence type="ECO:0000313" key="2">
    <source>
        <dbReference type="EMBL" id="MVT07609.1"/>
    </source>
</evidence>
<evidence type="ECO:0000313" key="3">
    <source>
        <dbReference type="Proteomes" id="UP000461730"/>
    </source>
</evidence>
<comment type="caution">
    <text evidence="2">The sequence shown here is derived from an EMBL/GenBank/DDBJ whole genome shotgun (WGS) entry which is preliminary data.</text>
</comment>
<dbReference type="AlphaFoldDB" id="A0A7K1TZR5"/>
<evidence type="ECO:0000256" key="1">
    <source>
        <dbReference type="SAM" id="SignalP"/>
    </source>
</evidence>
<sequence length="412" mass="46286">MKHLSLLISAALVAGTAVAQRNYVPGTVITHQSDSLKGFIDYQNWSISPGEIRFKKQLENAEEEHYKPADVNGFVISLPQEEEVYVSKQVLLDITRHTLSNLMETSARDLQDSVVFLSRLVKGYYTLYDYTDINSRVHYVYEKEGETPQELLMQKAYVTNSRGSGVFEDKAYQRQLEELFADNSGISRKGRSAAYEERPLKNIFIAYNSYKDPSFVAVEENKRTKYKVYFGVMAGISSSSYHPGGEASYFKNSKYDGSVSSIWGVWVDIPTGRNRRRFSIPIEAHYKGVKTNGKIDLYNGILTRFAFDYVQVNVMARYTYPKGFIRPYANIGMGNAFMIKIKQNEKSTNGGANWSEAIDGPRKHEQSIIAGIGATASRLGIECRYVGSTGFSPYGGSGIGIRSFQLIATCRL</sequence>
<reference evidence="2 3" key="1">
    <citation type="submission" date="2019-12" db="EMBL/GenBank/DDBJ databases">
        <title>Chitinophaga sp. strain ysch24 (GDMCC 1.1355), whole genome shotgun sequence.</title>
        <authorList>
            <person name="Zhang X."/>
        </authorList>
    </citation>
    <scope>NUCLEOTIDE SEQUENCE [LARGE SCALE GENOMIC DNA]</scope>
    <source>
        <strain evidence="3">ysch24</strain>
    </source>
</reference>
<feature type="signal peptide" evidence="1">
    <location>
        <begin position="1"/>
        <end position="19"/>
    </location>
</feature>
<keyword evidence="1" id="KW-0732">Signal</keyword>
<proteinExistence type="predicted"/>
<accession>A0A7K1TZR5</accession>
<dbReference type="EMBL" id="WRXN01000001">
    <property type="protein sequence ID" value="MVT07609.1"/>
    <property type="molecule type" value="Genomic_DNA"/>
</dbReference>
<dbReference type="Proteomes" id="UP000461730">
    <property type="component" value="Unassembled WGS sequence"/>
</dbReference>
<name>A0A7K1TZR5_9BACT</name>
<protein>
    <recommendedName>
        <fullName evidence="4">Outer membrane protein beta-barrel domain-containing protein</fullName>
    </recommendedName>
</protein>
<dbReference type="RefSeq" id="WP_157304994.1">
    <property type="nucleotide sequence ID" value="NZ_WRXN01000001.1"/>
</dbReference>
<gene>
    <name evidence="2" type="ORF">GO493_04995</name>
</gene>
<organism evidence="2 3">
    <name type="scientific">Chitinophaga tropicalis</name>
    <dbReference type="NCBI Taxonomy" id="2683588"/>
    <lineage>
        <taxon>Bacteria</taxon>
        <taxon>Pseudomonadati</taxon>
        <taxon>Bacteroidota</taxon>
        <taxon>Chitinophagia</taxon>
        <taxon>Chitinophagales</taxon>
        <taxon>Chitinophagaceae</taxon>
        <taxon>Chitinophaga</taxon>
    </lineage>
</organism>
<evidence type="ECO:0008006" key="4">
    <source>
        <dbReference type="Google" id="ProtNLM"/>
    </source>
</evidence>